<dbReference type="Gene3D" id="3.60.10.10">
    <property type="entry name" value="Endonuclease/exonuclease/phosphatase"/>
    <property type="match status" value="1"/>
</dbReference>
<dbReference type="AlphaFoldDB" id="A0A0C2A2E5"/>
<comment type="caution">
    <text evidence="2">The sequence shown here is derived from an EMBL/GenBank/DDBJ whole genome shotgun (WGS) entry which is preliminary data.</text>
</comment>
<evidence type="ECO:0000259" key="1">
    <source>
        <dbReference type="Pfam" id="PF03372"/>
    </source>
</evidence>
<sequence>MDPLDPPTSLSALVDMHRWHSRADEPGIARMLRRHDHPKRVDIRLLWQNTFLLSSGFGIGDKPDLGPRAKAIGTLIRDRYDVAALAELFTDSERNGLLSAWPRGQRPRAFGMGPGAMESSGLLTVVNNPNLQVTRSAEAEFENEAGEDALADKGVRFIEIFAGPGTTHMGDGRIEIFSTHLQSGGHRDVALAQVREFVNKIFPYFHRPENAAILVGDFNIRPGNPEFPQAKSALESIGFRDLWETRSNTRGDTDLGERDLALTNSICPLDPADPTLCREHGLGPRNSRRIDYAWVLEPTNEVAITIDFSRPRRVRPPDYARGGGKVGLSSDHLGLELLIRVAASR</sequence>
<dbReference type="InterPro" id="IPR036691">
    <property type="entry name" value="Endo/exonu/phosph_ase_sf"/>
</dbReference>
<accession>A0A0C2A2E5</accession>
<proteinExistence type="predicted"/>
<dbReference type="PANTHER" id="PTHR16320:SF23">
    <property type="entry name" value="SPHINGOMYELINASE C 1"/>
    <property type="match status" value="1"/>
</dbReference>
<evidence type="ECO:0000313" key="2">
    <source>
        <dbReference type="EMBL" id="KIG17568.1"/>
    </source>
</evidence>
<protein>
    <recommendedName>
        <fullName evidence="1">Endonuclease/exonuclease/phosphatase domain-containing protein</fullName>
    </recommendedName>
</protein>
<reference evidence="2 3" key="1">
    <citation type="submission" date="2014-12" db="EMBL/GenBank/DDBJ databases">
        <title>Genome assembly of Enhygromyxa salina DSM 15201.</title>
        <authorList>
            <person name="Sharma G."/>
            <person name="Subramanian S."/>
        </authorList>
    </citation>
    <scope>NUCLEOTIDE SEQUENCE [LARGE SCALE GENOMIC DNA]</scope>
    <source>
        <strain evidence="2 3">DSM 15201</strain>
    </source>
</reference>
<dbReference type="GO" id="GO:0004767">
    <property type="term" value="F:sphingomyelin phosphodiesterase activity"/>
    <property type="evidence" value="ECO:0007669"/>
    <property type="project" value="InterPro"/>
</dbReference>
<dbReference type="PANTHER" id="PTHR16320">
    <property type="entry name" value="SPHINGOMYELINASE FAMILY MEMBER"/>
    <property type="match status" value="1"/>
</dbReference>
<dbReference type="Pfam" id="PF03372">
    <property type="entry name" value="Exo_endo_phos"/>
    <property type="match status" value="1"/>
</dbReference>
<dbReference type="InterPro" id="IPR038772">
    <property type="entry name" value="Sph/SMPD2-like"/>
</dbReference>
<gene>
    <name evidence="2" type="ORF">DB30_03049</name>
</gene>
<dbReference type="EMBL" id="JMCC02000022">
    <property type="protein sequence ID" value="KIG17568.1"/>
    <property type="molecule type" value="Genomic_DNA"/>
</dbReference>
<dbReference type="Proteomes" id="UP000031599">
    <property type="component" value="Unassembled WGS sequence"/>
</dbReference>
<evidence type="ECO:0000313" key="3">
    <source>
        <dbReference type="Proteomes" id="UP000031599"/>
    </source>
</evidence>
<organism evidence="2 3">
    <name type="scientific">Enhygromyxa salina</name>
    <dbReference type="NCBI Taxonomy" id="215803"/>
    <lineage>
        <taxon>Bacteria</taxon>
        <taxon>Pseudomonadati</taxon>
        <taxon>Myxococcota</taxon>
        <taxon>Polyangia</taxon>
        <taxon>Nannocystales</taxon>
        <taxon>Nannocystaceae</taxon>
        <taxon>Enhygromyxa</taxon>
    </lineage>
</organism>
<feature type="domain" description="Endonuclease/exonuclease/phosphatase" evidence="1">
    <location>
        <begin position="65"/>
        <end position="265"/>
    </location>
</feature>
<name>A0A0C2A2E5_9BACT</name>
<dbReference type="SUPFAM" id="SSF56219">
    <property type="entry name" value="DNase I-like"/>
    <property type="match status" value="1"/>
</dbReference>
<dbReference type="InterPro" id="IPR005135">
    <property type="entry name" value="Endo/exonuclease/phosphatase"/>
</dbReference>